<sequence length="323" mass="37056">MKRTAQKSVNYHRCHNSCLYFLAEETDSEHDSEKMKYYLDVQRREDGFDLSGPFHPKEDPIPLRAGPTLDYDGIHDRSLKHYFHSNNVKRQLQNMHTAKDQEPREGSMRGYVDQTMASVDYRLKPGPISPYSLPQTVKPRPPAHRPQALMSVDQYMKTKRGARRRKIPANVVGKPRRMMRRSPPQHVSRDERERLVNMATKLIVATETVALPATKKQSKGFQTSEKDIPRLQREKQRLAATESLSSDSEGSQKVSRRPSPPKGKPRSAPQEDQSPHFLSLPHQTEVARNTPGVVFMLYCQEDHRVMTMNTSGEDDTLKYIVPA</sequence>
<keyword evidence="3" id="KW-1185">Reference proteome</keyword>
<dbReference type="OrthoDB" id="9995210at2759"/>
<reference evidence="2" key="1">
    <citation type="submission" date="2023-01" db="EMBL/GenBank/DDBJ databases">
        <title>Genome assembly of the deep-sea coral Lophelia pertusa.</title>
        <authorList>
            <person name="Herrera S."/>
            <person name="Cordes E."/>
        </authorList>
    </citation>
    <scope>NUCLEOTIDE SEQUENCE</scope>
    <source>
        <strain evidence="2">USNM1676648</strain>
        <tissue evidence="2">Polyp</tissue>
    </source>
</reference>
<dbReference type="Proteomes" id="UP001163046">
    <property type="component" value="Unassembled WGS sequence"/>
</dbReference>
<proteinExistence type="predicted"/>
<feature type="compositionally biased region" description="Polar residues" evidence="1">
    <location>
        <begin position="242"/>
        <end position="252"/>
    </location>
</feature>
<evidence type="ECO:0000256" key="1">
    <source>
        <dbReference type="SAM" id="MobiDB-lite"/>
    </source>
</evidence>
<protein>
    <submittedName>
        <fullName evidence="2">Uncharacterized protein</fullName>
    </submittedName>
</protein>
<comment type="caution">
    <text evidence="2">The sequence shown here is derived from an EMBL/GenBank/DDBJ whole genome shotgun (WGS) entry which is preliminary data.</text>
</comment>
<organism evidence="2 3">
    <name type="scientific">Desmophyllum pertusum</name>
    <dbReference type="NCBI Taxonomy" id="174260"/>
    <lineage>
        <taxon>Eukaryota</taxon>
        <taxon>Metazoa</taxon>
        <taxon>Cnidaria</taxon>
        <taxon>Anthozoa</taxon>
        <taxon>Hexacorallia</taxon>
        <taxon>Scleractinia</taxon>
        <taxon>Caryophylliina</taxon>
        <taxon>Caryophylliidae</taxon>
        <taxon>Desmophyllum</taxon>
    </lineage>
</organism>
<name>A0A9W9YZG8_9CNID</name>
<dbReference type="AlphaFoldDB" id="A0A9W9YZG8"/>
<dbReference type="EMBL" id="MU826837">
    <property type="protein sequence ID" value="KAJ7372260.1"/>
    <property type="molecule type" value="Genomic_DNA"/>
</dbReference>
<evidence type="ECO:0000313" key="3">
    <source>
        <dbReference type="Proteomes" id="UP001163046"/>
    </source>
</evidence>
<gene>
    <name evidence="2" type="ORF">OS493_019704</name>
</gene>
<accession>A0A9W9YZG8</accession>
<feature type="region of interest" description="Disordered" evidence="1">
    <location>
        <begin position="236"/>
        <end position="285"/>
    </location>
</feature>
<evidence type="ECO:0000313" key="2">
    <source>
        <dbReference type="EMBL" id="KAJ7372260.1"/>
    </source>
</evidence>